<keyword evidence="3" id="KW-0520">NAD</keyword>
<dbReference type="Proteomes" id="UP000242084">
    <property type="component" value="Chromosome 1"/>
</dbReference>
<dbReference type="PROSITE" id="PS00687">
    <property type="entry name" value="ALDEHYDE_DEHYDR_GLU"/>
    <property type="match status" value="1"/>
</dbReference>
<dbReference type="CDD" id="cd07136">
    <property type="entry name" value="ALDH_YwdH-P39616"/>
    <property type="match status" value="1"/>
</dbReference>
<dbReference type="PANTHER" id="PTHR43570">
    <property type="entry name" value="ALDEHYDE DEHYDROGENASE"/>
    <property type="match status" value="1"/>
</dbReference>
<dbReference type="FunFam" id="3.40.309.10:FF:000003">
    <property type="entry name" value="Aldehyde dehydrogenase"/>
    <property type="match status" value="1"/>
</dbReference>
<reference evidence="9 10" key="1">
    <citation type="submission" date="2017-06" db="EMBL/GenBank/DDBJ databases">
        <authorList>
            <consortium name="Pathogen Informatics"/>
        </authorList>
    </citation>
    <scope>NUCLEOTIDE SEQUENCE [LARGE SCALE GENOMIC DNA]</scope>
    <source>
        <strain evidence="9 10">NCTC13839</strain>
    </source>
</reference>
<dbReference type="Gene3D" id="3.40.309.10">
    <property type="entry name" value="Aldehyde Dehydrogenase, Chain A, domain 2"/>
    <property type="match status" value="1"/>
</dbReference>
<dbReference type="GO" id="GO:0004029">
    <property type="term" value="F:aldehyde dehydrogenase (NAD+) activity"/>
    <property type="evidence" value="ECO:0007669"/>
    <property type="project" value="TreeGrafter"/>
</dbReference>
<evidence type="ECO:0000313" key="9">
    <source>
        <dbReference type="EMBL" id="SNV61654.1"/>
    </source>
</evidence>
<dbReference type="PANTHER" id="PTHR43570:SF16">
    <property type="entry name" value="ALDEHYDE DEHYDROGENASE TYPE III, ISOFORM Q"/>
    <property type="match status" value="1"/>
</dbReference>
<dbReference type="GO" id="GO:0006081">
    <property type="term" value="P:aldehyde metabolic process"/>
    <property type="evidence" value="ECO:0007669"/>
    <property type="project" value="InterPro"/>
</dbReference>
<evidence type="ECO:0000313" key="10">
    <source>
        <dbReference type="Proteomes" id="UP000242084"/>
    </source>
</evidence>
<evidence type="ECO:0000256" key="7">
    <source>
        <dbReference type="RuleBase" id="RU003345"/>
    </source>
</evidence>
<feature type="active site" evidence="5">
    <location>
        <position position="243"/>
    </location>
</feature>
<dbReference type="OrthoDB" id="9762913at2"/>
<evidence type="ECO:0000256" key="6">
    <source>
        <dbReference type="PROSITE-ProRule" id="PRU10007"/>
    </source>
</evidence>
<evidence type="ECO:0000256" key="2">
    <source>
        <dbReference type="ARBA" id="ARBA00023002"/>
    </source>
</evidence>
<protein>
    <recommendedName>
        <fullName evidence="4">Aldehyde dehydrogenase</fullName>
    </recommendedName>
</protein>
<dbReference type="Gene3D" id="3.40.605.10">
    <property type="entry name" value="Aldehyde Dehydrogenase, Chain A, domain 1"/>
    <property type="match status" value="1"/>
</dbReference>
<dbReference type="InterPro" id="IPR012394">
    <property type="entry name" value="Aldehyde_DH_NAD(P)"/>
</dbReference>
<dbReference type="FunFam" id="3.40.605.10:FF:000004">
    <property type="entry name" value="Aldehyde dehydrogenase"/>
    <property type="match status" value="1"/>
</dbReference>
<dbReference type="InterPro" id="IPR029510">
    <property type="entry name" value="Ald_DH_CS_GLU"/>
</dbReference>
<dbReference type="Pfam" id="PF00171">
    <property type="entry name" value="Aldedh"/>
    <property type="match status" value="1"/>
</dbReference>
<dbReference type="AlphaFoldDB" id="A0A239YTV2"/>
<dbReference type="GO" id="GO:0005737">
    <property type="term" value="C:cytoplasm"/>
    <property type="evidence" value="ECO:0007669"/>
    <property type="project" value="TreeGrafter"/>
</dbReference>
<dbReference type="RefSeq" id="WP_095086943.1">
    <property type="nucleotide sequence ID" value="NZ_BMDM01000006.1"/>
</dbReference>
<comment type="similarity">
    <text evidence="1 4 7">Belongs to the aldehyde dehydrogenase family.</text>
</comment>
<dbReference type="PIRSF" id="PIRSF036492">
    <property type="entry name" value="ALDH"/>
    <property type="match status" value="1"/>
</dbReference>
<dbReference type="EMBL" id="LT906462">
    <property type="protein sequence ID" value="SNV61654.1"/>
    <property type="molecule type" value="Genomic_DNA"/>
</dbReference>
<name>A0A239YTV2_9STAP</name>
<dbReference type="SUPFAM" id="SSF53720">
    <property type="entry name" value="ALDH-like"/>
    <property type="match status" value="1"/>
</dbReference>
<keyword evidence="10" id="KW-1185">Reference proteome</keyword>
<organism evidence="9 10">
    <name type="scientific">Mammaliicoccus stepanovicii</name>
    <dbReference type="NCBI Taxonomy" id="643214"/>
    <lineage>
        <taxon>Bacteria</taxon>
        <taxon>Bacillati</taxon>
        <taxon>Bacillota</taxon>
        <taxon>Bacilli</taxon>
        <taxon>Bacillales</taxon>
        <taxon>Staphylococcaceae</taxon>
        <taxon>Mammaliicoccus</taxon>
    </lineage>
</organism>
<gene>
    <name evidence="9" type="primary">aldH</name>
    <name evidence="9" type="ORF">SAMEA4384403_00759</name>
</gene>
<evidence type="ECO:0000256" key="3">
    <source>
        <dbReference type="ARBA" id="ARBA00023027"/>
    </source>
</evidence>
<evidence type="ECO:0000256" key="5">
    <source>
        <dbReference type="PIRSR" id="PIRSR036492-1"/>
    </source>
</evidence>
<evidence type="ECO:0000256" key="4">
    <source>
        <dbReference type="PIRNR" id="PIRNR036492"/>
    </source>
</evidence>
<sequence length="458" mass="51131">MTIENQFETIQSFFDSDETKDIKFRKKQLRLLKKSIKVHEAELLAALKQDLGKNSVEAYATEVGYIYKSIAFMLKEVKNLAGKKNVNTPVFLFPSKSYTVNEPYGTVLIIGPFNYPFQLVMEPLIGAIAAGNCAVVKPSELTPNVSSVIQQIIESVFNASYISCITGDKEVTEKLLIQPFDFIFFTGSTKIGQVVYEQASKQLIPVALELGGKSPAIVDRTANIKVAAERIAFGKFINAGQTCVAPDYILIDASIKQQFIKAIQSTIQEFYSQNPQKSNDYGRIINEKHTKRLHQLLENTNGDIVYGGTTDFTDRYVEPTIVDNVKFDDILMEDEIFGPILPIMSYDAFGDAIQFIKNKPKPLSLYLFSENENHTDEVINRISFGGGCINDTLLHVGNQHLPFGGVGHSGIGRYHGKASFDLFSNQKGIMFKTTKLETGVLFPPYKGKGKYVRAMFKK</sequence>
<dbReference type="InterPro" id="IPR016163">
    <property type="entry name" value="Ald_DH_C"/>
</dbReference>
<evidence type="ECO:0000256" key="1">
    <source>
        <dbReference type="ARBA" id="ARBA00009986"/>
    </source>
</evidence>
<feature type="domain" description="Aldehyde dehydrogenase" evidence="8">
    <location>
        <begin position="19"/>
        <end position="427"/>
    </location>
</feature>
<evidence type="ECO:0000259" key="8">
    <source>
        <dbReference type="Pfam" id="PF00171"/>
    </source>
</evidence>
<accession>A0A239YTV2</accession>
<dbReference type="KEGG" id="sste:SAMEA4384403_0759"/>
<dbReference type="InterPro" id="IPR015590">
    <property type="entry name" value="Aldehyde_DH_dom"/>
</dbReference>
<feature type="active site" evidence="5 6">
    <location>
        <position position="209"/>
    </location>
</feature>
<dbReference type="InterPro" id="IPR016162">
    <property type="entry name" value="Ald_DH_N"/>
</dbReference>
<dbReference type="InterPro" id="IPR016161">
    <property type="entry name" value="Ald_DH/histidinol_DH"/>
</dbReference>
<dbReference type="PROSITE" id="PS00070">
    <property type="entry name" value="ALDEHYDE_DEHYDR_CYS"/>
    <property type="match status" value="1"/>
</dbReference>
<proteinExistence type="inferred from homology"/>
<keyword evidence="2 4" id="KW-0560">Oxidoreductase</keyword>
<dbReference type="InterPro" id="IPR016160">
    <property type="entry name" value="Ald_DH_CS_CYS"/>
</dbReference>